<dbReference type="InterPro" id="IPR016039">
    <property type="entry name" value="Thiolase-like"/>
</dbReference>
<dbReference type="GO" id="GO:0004315">
    <property type="term" value="F:3-oxoacyl-[acyl-carrier-protein] synthase activity"/>
    <property type="evidence" value="ECO:0007669"/>
    <property type="project" value="InterPro"/>
</dbReference>
<dbReference type="SMART" id="SM00826">
    <property type="entry name" value="PKS_DH"/>
    <property type="match status" value="1"/>
</dbReference>
<dbReference type="GO" id="GO:0006633">
    <property type="term" value="P:fatty acid biosynthetic process"/>
    <property type="evidence" value="ECO:0007669"/>
    <property type="project" value="InterPro"/>
</dbReference>
<dbReference type="PROSITE" id="PS50075">
    <property type="entry name" value="CARRIER"/>
    <property type="match status" value="3"/>
</dbReference>
<feature type="region of interest" description="Disordered" evidence="7">
    <location>
        <begin position="438"/>
        <end position="462"/>
    </location>
</feature>
<evidence type="ECO:0000259" key="8">
    <source>
        <dbReference type="PROSITE" id="PS50075"/>
    </source>
</evidence>
<dbReference type="InterPro" id="IPR009081">
    <property type="entry name" value="PP-bd_ACP"/>
</dbReference>
<dbReference type="InterPro" id="IPR049900">
    <property type="entry name" value="PKS_mFAS_DH"/>
</dbReference>
<dbReference type="SUPFAM" id="SSF47336">
    <property type="entry name" value="ACP-like"/>
    <property type="match status" value="2"/>
</dbReference>
<dbReference type="InterPro" id="IPR057326">
    <property type="entry name" value="KR_dom"/>
</dbReference>
<evidence type="ECO:0000256" key="6">
    <source>
        <dbReference type="PROSITE-ProRule" id="PRU01363"/>
    </source>
</evidence>
<dbReference type="InterPro" id="IPR029058">
    <property type="entry name" value="AB_hydrolase_fold"/>
</dbReference>
<sequence length="5113" mass="527241">MTADLYDTRERLAKMEAVEREPIAIVGMGCRFPGGADGPERFWDLLAAGTDAITEFPGDRGWTGGSSYAQRGGFVRDVGGFDADFFGISPREALAMDPQQRMFLEVAWEAIEHSGTDPSSLRGSPTGVFVGASSSGYDASLAGGAGAQGYLITGNSAAVVSGRVSYALGLEGPAVTVDTACSSSLVALHLACGALRAGECSMALAGGVAVMVTPGAYAEFDRQDGLASDGRCKAFAGGADGIGWGEGAGVVVLERLSIARRLGHRVLGVIVGSAINQDGASNGLTAPNGPSQQRVIRAALAAAQLSVADVDAVEAHGTGTRLGDPIEAQALLATYGQGRSAPLWVGSVKSNFGHAQCAAGVAGVIKAVLCLTHGELPATLHVDVPTPEVDWSSGRVELLQEGRPWAVEENRPRRMGVSAFGVSGTNVHLIVEEAPAAVAEDEEGGQDVDSDMAESDESSGHREVIDHSVPVLSGSAPVWLVSGRTADGLAAQAGRLREFVVARSELGAVDVGWSLATTRSVFEHRAVLVGGDRDELVAGLAAVASGQPAPRVVTGSVPAGGGAGRAVFVFPGQGSQWVGMGRELAASSPVFAERLAECGEALAPFVDWSLADVLAGVEGAPGLDAADVVQPVLWAVMVSLAAVWEAAGVRPDAVVGHSQGEIAAACVAGILSLDDAAKVVALRSNALTALAGRGGMLSVAESASRVRQRLAGFGGRLSVAAVNGPAATVVSGEPAALWELAAACEAEGVRTRLLPVDYASHSAQVETIERESLAALEGIVPGRARVPMVSAMTGEFLDGPELDASYWYASLRATVEFDRAVRVLGEAGHRMFVEVSPHPVLVSAITDTLETAEAEGPVAVVGTLRRDDGGADRLVSSLAEAHVQGAAVDWTTVLPAGQKVELPTYAFQHQRYWLQGLQALALAVTTAGADVQEMLRALAGDQRLLGEIMPIVASWGTRDSEESLLESWRYRISWSPVSAPGPARLTGTWLLAVPAGTAVGQFTDACARALTVHGAHVVPVEIPVGASRSALADQISDAVQAPDGTATPGIGGVVSLLAADEEPLAEWPAVTGGLAGTLRLVQALGNAGVDAPLWAVTRGAVDVADEAPARPVQAQIWGLGRVAGLEHADRWGGLIDLPPVLDEQAGARLCEVLAGCGEDQVAVRPSGLWARRLVRAAERDDGAPGWTPRGTVLVTGATGSIGPHLVRWLAARGAPHLLLPSRTGPDAFGVAGLAAELAMAGTGVSMVACDVAERDQVAGLLDWFETAGPALRTVLHAANAVHLMPLDRTGPADLAEALGAKAAGARWLDELTADRDLDAFVLFSSIAATWGGAEHGAYAAANAHLDALALARRARGLPATSVAWGVWQTWDAPEDEADLPPMVRWLQRQGMRFLDPDRALTALGRALADDETFLAVADVDWTRFVPVFSAARPAPLLDEIPEPARPAADVPAQAEEPEGELAARLRALPHAERERTVADLVRQHAAAVLGHASMQAVDAARAFRDMGFDSLTAVELRNRLNAATGLRLPSTVVFDHPSAAALARQIVAQLLGTQQETAPAPAGVVDASEPIAIVGMGCRLPGGVDGPERLWELLIAGDDAISGFPADRGWDLGGLYGSDPGRPGSPHAGRGGFVSGAADFDAAFFGISPREALAMDPQQRLLLEVSWEALERAGIDPHSLKGSATGVFAGAPPSGYGAGLDGSEGHLITGNVPSVISGRISYTLGLEGPAVSLDTACSSSLVALHLAGQSLRSGECSLALAGGVMVMAAPEEFVGFSRQGALAADGRCKAFSASADGMGLAEGAGFLLLERLSDARRNGHPVLAVLVGSAINQDGASNGLTAPNGPSQQRVIRAALTSARLSPDQVDMVEAHGTGTTLGDPIEAQALLAAYGQDRPEDRPLWLGSLKSNIGHTQQAAGVASVIKTVLALQHRTLPRTLHADEPTPHVDWSAGRVRLLAETVSWPTTGRPRRAGVSAFGISGTNAHVILQEPPSPPSAPDLTGDVPPQSLPILTGGPGEASLAWPVSGRTAGGLAAQAERLLTHLRARPDAQPTDVAWSLVTTRSAFEHRAVVIGDEREELLAGLSAVAERRAAAEVVTGAIPAGGAGRVVFVFPGQGSQWAGMGRELAASSPVFAARLAECGAALAPFVDWSLQDVLDGADGAPGLETADVVQPVLWAVMVSLAAVWEAAGVEPDAVVGHSQGEIAAACVAGILSLEDAARVVALRSKALTVLAGRGGMLSVAEPAELVRERLSAWGERLSVAAVNGPAATVVSGEPDALEELAAACAQGDVRTRLLPVDYASHSVQVEAIEQDILDVLEGIAPSQARIPMVSAMTGEFLTGPELDPSYWYASLRATVEFDRAVRVLGEAGHQVFVEVSPHPVLTAAITETLEDAPSDGPPGIKVLGTLRRDDGGPNRLLLSLAEAHVSGMSVDWRSVLPAGRQVDLPTYAFQRRRFWPAPPASAAPEAAIAAWRYEISWLPVPDPSARTLTGTWLVVTPGGVPEDGSVREALDAHGARTVMVEAGGEADRRPLAERLGRAVEGAGGPVAGVVSLLALDEAPVPDFPVVTAGLAGTQALVQALGDAGIEAPLWVLTRGAVAVPGEALASPRQAQAWGLGRAAALECPDRWGGLVDLPPELDEDAAARLCGVLARCGEDQVAIRPAGIRGRRLGRAHRPRAATSWTPKGTALVTGGTGAIGGRAARWLAGRGAPRVVLAARSGPAAPGAAALAADLAESGATVDVVAVDLVRRAETAGLLDGIARTGPPLTAVLHAAGVGQGTALQDGTTEELARVLAVKTAGAAHLDELTGDLDLDVFVLFSSVSATWGSALQPAYAAANAYLDALAGKRRAEGRAAASVAWGLWGGGGMGEGEAGARLQRVGLRVMDPNLAVAALAQVVDAGEGVITVADVDWARFAPVFTLHRPSRLIAGLPEVARALHATAGEDDPGGAELARRLAGLSPVEQDRVLVDLVRAEAAAVLGHLSLDDVEEDRVFRDLGCDSVIAVELRNRLNTATGLRLPATLVFDHPTPRAVAALVRDELLGARPGAASPAPAIPAPTDGDPIAIVAMSCRYPGGVRDPEGLWDLLAAGTDAISAFPPDRGWDVGPEASYARQGGFVHDAAEFDAGFFGISPREALAMDPQQRLFLESSWEALERAGIDPRSLRGSRTGVFAGAAFSGYGVGQDVAEGSEGYLLTGNATAVISGRVSYAFGLEGPAVTVDTACSSSLVALHLACQALRSGECSLALAGGVAVMATPGAFTEFAKQQGLAADGRCKSFAGAADGTGWAEGVGVLVVERLSDARRYGHRVLALVAGSAVNQDGASNGLTAPNGPSQQRVIRSALANAGLSAGEVDAVEAHGTGTTLGDPIEAQAVLATYGQDRPEDSPLWLGSVKSNIGHAQCAAGVAGVIKMVLALQHEELPRTLHVDEPSPHVDWSSGAVSLLTSPVPWPANGRPRRAGVSAFGVGGTNAHAILQEAPPTDEPEQITPDREPPPLVPPPLAWAVSGHSEDGLKAQAARLAEFVSDRPDVDPGDVGWSLATTRSSFSHRAVVTGADRDGLLSGLSAVASGQSVSGVATGTASSGGRVGFVFAGQGAQRAGMGRGLYAASPVFAEAFDQVSAVLEEELSLPIAEVVLARPTGELTELAHRTVFAQASLFAMEVALARLLETCGVRPDAVAGHSVGEIAAAHVAGVLSLLDACRLVAARGLLMEALPADGAMVAVAAGEEEMTAALEGRAGVGIAAVNGPEAVTISGDEDAVAQVAEEWRERGRRTRRLRASHAFHSARMDPVLAELREVAEGLAYEAPRLAWVGALTGEPVTEPGPGYWPAQARRPVRFADAVATLAARGVTVFLEIGPDGTLSALGSAALPESTRAAFVPLLRPDRPARATVLDALGEAHVRGAAVDWPRILGGGRRTDLPTYAFQHERYWPRPARPARDVASAGLAAAGHPLLSAMVELPEGDGLIFTGRLSARDQPWLADHVVAGSVLVPGTAFVELAIRAGDQVGCGHVEELVQEAPLVLDADGAVRLQVRVGSPEEDGRRAVEVYARPVGAAPGTPWTRHAGGLLAPDGPRHDLTPAAGLRVWPPEGAVPVPVDGFYERMAEDGYRYGPAFRGLRAGWRRGREVFAEIALPSAEDPAGFVLHPALLDAALHTPRLALPDTPASAEGSGPGIPFAWRGVSLHTSGASVLRVRLTWDADDRLSLIAADATGAPVASVGSLVLRPVTADRLTAARPGPQDALFGVEWTPLPDGRGKTMRRWVLTGPDRFGLAPELAASGADVLTFSDLESVPDTADAVLICAGQAAGNGTVDVSRSVSDVLAAVQEWLRQDRAADSRLIVVTRGAIAARAEEGVADMAAAAAWGLVRSAQSENPGRLLLVDLPDGPVPDDLAGALAAALDSAEPELAIRDGAVLGRRLARPAGRTADADTDRYGHGTVLITGGTGTLGGLIARHLTSTQVSGLVLASRSGSAAPGVAVLAAEVAGRGCDVRVTACDAADRAALAGLLACIPEDAPLSGVIHAAGVLDDGVIGALTPARVEAVLRPKAHGAWHLHELTRHVDLRAFVLFSSIAASLGSPGQGGYAAANAFLDALAAHRRAAGLPATSVQWGLWADPSTMTRRPDGADTAASTRLAGTGMTALTAEDGLALLDRAVAGDEALQVAARLDLEFLRSTARTGSLPPLLHALAGPPARPKAAAADDASSPLRERLARSGADERGRLLLDLVRREAAIVLGHASPDGVDPEAGFLGQGFDSMTAVLLRNRLADATGLRLPGTAVFDHPTPARLAESLGDRLSSRADGADQPDRSRYVAATAPAAVNAEMPVAALYEQAARTGRTEEALRLIVGLAAFRPVFSTRSELENVPYPVPVARGPAEPGLICFPSFVGRSGVREYARFASAFGGRREVSVLPAPGFVAGEPLAASIDVLVGVHAANIRRSVNGGPFVLAGHSTGGLVAHVMAAHLARSGAAPAGVVLLDTYSLGAPGTPGGLAMNTTIEELVNGRVLADLEHREEADDDSWLTAMAHYFALDWAGAMQETSLPTLLVRAEETVAGPDGTGAPRRHSWSFASSLTVIDVPGDHFTMMGEHAATTVRAVDAWLDQLPRRPDGN</sequence>
<dbReference type="Pfam" id="PF00698">
    <property type="entry name" value="Acyl_transf_1"/>
    <property type="match status" value="3"/>
</dbReference>
<dbReference type="SUPFAM" id="SSF52151">
    <property type="entry name" value="FabD/lysophospholipase-like"/>
    <property type="match status" value="3"/>
</dbReference>
<dbReference type="InterPro" id="IPR050091">
    <property type="entry name" value="PKS_NRPS_Biosynth_Enz"/>
</dbReference>
<dbReference type="Pfam" id="PF02801">
    <property type="entry name" value="Ketoacyl-synt_C"/>
    <property type="match status" value="3"/>
</dbReference>
<dbReference type="Pfam" id="PF00975">
    <property type="entry name" value="Thioesterase"/>
    <property type="match status" value="1"/>
</dbReference>
<dbReference type="Gene3D" id="3.40.366.10">
    <property type="entry name" value="Malonyl-Coenzyme A Acyl Carrier Protein, domain 2"/>
    <property type="match status" value="3"/>
</dbReference>
<dbReference type="SMART" id="SM00824">
    <property type="entry name" value="PKS_TE"/>
    <property type="match status" value="1"/>
</dbReference>
<dbReference type="Pfam" id="PF16197">
    <property type="entry name" value="KAsynt_C_assoc"/>
    <property type="match status" value="3"/>
</dbReference>
<evidence type="ECO:0000256" key="5">
    <source>
        <dbReference type="ARBA" id="ARBA00023315"/>
    </source>
</evidence>
<protein>
    <submittedName>
        <fullName evidence="11">Type I modular polyketide synthase</fullName>
    </submittedName>
</protein>
<evidence type="ECO:0000256" key="3">
    <source>
        <dbReference type="ARBA" id="ARBA00022679"/>
    </source>
</evidence>
<feature type="active site" description="Proton acceptor; for dehydratase activity" evidence="6">
    <location>
        <position position="3985"/>
    </location>
</feature>
<dbReference type="InterPro" id="IPR016036">
    <property type="entry name" value="Malonyl_transacylase_ACP-bd"/>
</dbReference>
<dbReference type="Pfam" id="PF00109">
    <property type="entry name" value="ketoacyl-synt"/>
    <property type="match status" value="3"/>
</dbReference>
<dbReference type="SMART" id="SM00825">
    <property type="entry name" value="PKS_KS"/>
    <property type="match status" value="3"/>
</dbReference>
<feature type="domain" description="Ketosynthase family 3 (KS3)" evidence="9">
    <location>
        <begin position="20"/>
        <end position="433"/>
    </location>
</feature>
<feature type="compositionally biased region" description="Low complexity" evidence="7">
    <location>
        <begin position="4692"/>
        <end position="4708"/>
    </location>
</feature>
<dbReference type="InterPro" id="IPR042104">
    <property type="entry name" value="PKS_dehydratase_sf"/>
</dbReference>
<evidence type="ECO:0000256" key="1">
    <source>
        <dbReference type="ARBA" id="ARBA00022450"/>
    </source>
</evidence>
<feature type="domain" description="Ketosynthase family 3 (KS3)" evidence="9">
    <location>
        <begin position="1568"/>
        <end position="1990"/>
    </location>
</feature>
<dbReference type="InterPro" id="IPR014030">
    <property type="entry name" value="Ketoacyl_synth_N"/>
</dbReference>
<dbReference type="SUPFAM" id="SSF53474">
    <property type="entry name" value="alpha/beta-Hydrolases"/>
    <property type="match status" value="1"/>
</dbReference>
<dbReference type="InterPro" id="IPR036736">
    <property type="entry name" value="ACP-like_sf"/>
</dbReference>
<dbReference type="Pfam" id="PF22953">
    <property type="entry name" value="SpnB_Rossmann"/>
    <property type="match status" value="1"/>
</dbReference>
<keyword evidence="3" id="KW-0808">Transferase</keyword>
<evidence type="ECO:0000313" key="12">
    <source>
        <dbReference type="Proteomes" id="UP000501240"/>
    </source>
</evidence>
<dbReference type="Pfam" id="PF14765">
    <property type="entry name" value="PS-DH"/>
    <property type="match status" value="1"/>
</dbReference>
<keyword evidence="2" id="KW-0597">Phosphoprotein</keyword>
<dbReference type="Gene3D" id="3.40.50.720">
    <property type="entry name" value="NAD(P)-binding Rossmann-like Domain"/>
    <property type="match status" value="3"/>
</dbReference>
<evidence type="ECO:0000256" key="7">
    <source>
        <dbReference type="SAM" id="MobiDB-lite"/>
    </source>
</evidence>
<gene>
    <name evidence="11" type="ORF">ACTIVE_0820</name>
</gene>
<dbReference type="Gene3D" id="1.10.1200.10">
    <property type="entry name" value="ACP-like"/>
    <property type="match status" value="3"/>
</dbReference>
<dbReference type="Gene3D" id="3.10.129.110">
    <property type="entry name" value="Polyketide synthase dehydratase"/>
    <property type="match status" value="1"/>
</dbReference>
<dbReference type="FunFam" id="3.40.366.10:FF:000002">
    <property type="entry name" value="Probable polyketide synthase 2"/>
    <property type="match status" value="2"/>
</dbReference>
<dbReference type="InterPro" id="IPR020802">
    <property type="entry name" value="TesA-like"/>
</dbReference>
<dbReference type="InterPro" id="IPR001031">
    <property type="entry name" value="Thioesterase"/>
</dbReference>
<dbReference type="PROSITE" id="PS00012">
    <property type="entry name" value="PHOSPHOPANTETHEINE"/>
    <property type="match status" value="1"/>
</dbReference>
<dbReference type="InterPro" id="IPR014043">
    <property type="entry name" value="Acyl_transferase_dom"/>
</dbReference>
<dbReference type="PANTHER" id="PTHR43775">
    <property type="entry name" value="FATTY ACID SYNTHASE"/>
    <property type="match status" value="1"/>
</dbReference>
<dbReference type="InterPro" id="IPR020806">
    <property type="entry name" value="PKS_PP-bd"/>
</dbReference>
<keyword evidence="4" id="KW-0511">Multifunctional enzyme</keyword>
<feature type="domain" description="Carrier" evidence="8">
    <location>
        <begin position="4723"/>
        <end position="4798"/>
    </location>
</feature>
<dbReference type="SMART" id="SM01294">
    <property type="entry name" value="PKS_PP_betabranch"/>
    <property type="match status" value="2"/>
</dbReference>
<dbReference type="EMBL" id="CP053892">
    <property type="protein sequence ID" value="QKG19184.1"/>
    <property type="molecule type" value="Genomic_DNA"/>
</dbReference>
<dbReference type="FunFam" id="1.10.1200.10:FF:000007">
    <property type="entry name" value="Probable polyketide synthase pks17"/>
    <property type="match status" value="3"/>
</dbReference>
<proteinExistence type="predicted"/>
<dbReference type="CDD" id="cd08952">
    <property type="entry name" value="KR_1_SDR_x"/>
    <property type="match status" value="2"/>
</dbReference>
<dbReference type="FunFam" id="3.40.47.10:FF:000019">
    <property type="entry name" value="Polyketide synthase type I"/>
    <property type="match status" value="3"/>
</dbReference>
<feature type="domain" description="Carrier" evidence="8">
    <location>
        <begin position="1475"/>
        <end position="1550"/>
    </location>
</feature>
<dbReference type="Gene3D" id="3.30.70.3290">
    <property type="match status" value="3"/>
</dbReference>
<reference evidence="11 12" key="1">
    <citation type="submission" date="2020-05" db="EMBL/GenBank/DDBJ databases">
        <title>Actinomadura verrucosospora NRRL-B18236 (PFL_A860) Genome sequencing and assembly.</title>
        <authorList>
            <person name="Samborskyy M."/>
        </authorList>
    </citation>
    <scope>NUCLEOTIDE SEQUENCE [LARGE SCALE GENOMIC DNA]</scope>
    <source>
        <strain evidence="11 12">NRRL:B18236</strain>
    </source>
</reference>
<dbReference type="CDD" id="cd08956">
    <property type="entry name" value="KR_3_FAS_SDR_x"/>
    <property type="match status" value="1"/>
</dbReference>
<feature type="region of interest" description="C-terminal hotdog fold" evidence="6">
    <location>
        <begin position="4094"/>
        <end position="4235"/>
    </location>
</feature>
<dbReference type="Gene3D" id="3.40.47.10">
    <property type="match status" value="3"/>
</dbReference>
<dbReference type="InterPro" id="IPR006162">
    <property type="entry name" value="Ppantetheine_attach_site"/>
</dbReference>
<dbReference type="InterPro" id="IPR013968">
    <property type="entry name" value="PKS_KR"/>
</dbReference>
<dbReference type="InterPro" id="IPR036291">
    <property type="entry name" value="NAD(P)-bd_dom_sf"/>
</dbReference>
<dbReference type="InterPro" id="IPR049551">
    <property type="entry name" value="PKS_DH_C"/>
</dbReference>
<dbReference type="PROSITE" id="PS52019">
    <property type="entry name" value="PKS_MFAS_DH"/>
    <property type="match status" value="1"/>
</dbReference>
<feature type="region of interest" description="N-terminal hotdog fold" evidence="6">
    <location>
        <begin position="3953"/>
        <end position="4078"/>
    </location>
</feature>
<dbReference type="GO" id="GO:0031177">
    <property type="term" value="F:phosphopantetheine binding"/>
    <property type="evidence" value="ECO:0007669"/>
    <property type="project" value="InterPro"/>
</dbReference>
<dbReference type="PROSITE" id="PS52004">
    <property type="entry name" value="KS3_2"/>
    <property type="match status" value="3"/>
</dbReference>
<keyword evidence="12" id="KW-1185">Reference proteome</keyword>
<evidence type="ECO:0000256" key="2">
    <source>
        <dbReference type="ARBA" id="ARBA00022553"/>
    </source>
</evidence>
<dbReference type="SUPFAM" id="SSF55048">
    <property type="entry name" value="Probable ACP-binding domain of malonyl-CoA ACP transacylase"/>
    <property type="match status" value="3"/>
</dbReference>
<dbReference type="PROSITE" id="PS00606">
    <property type="entry name" value="KS3_1"/>
    <property type="match status" value="3"/>
</dbReference>
<dbReference type="Pfam" id="PF00550">
    <property type="entry name" value="PP-binding"/>
    <property type="match status" value="3"/>
</dbReference>
<dbReference type="NCBIfam" id="NF045894">
    <property type="entry name" value="PKS_plus_SDR"/>
    <property type="match status" value="1"/>
</dbReference>
<organism evidence="11 12">
    <name type="scientific">Actinomadura verrucosospora</name>
    <dbReference type="NCBI Taxonomy" id="46165"/>
    <lineage>
        <taxon>Bacteria</taxon>
        <taxon>Bacillati</taxon>
        <taxon>Actinomycetota</taxon>
        <taxon>Actinomycetes</taxon>
        <taxon>Streptosporangiales</taxon>
        <taxon>Thermomonosporaceae</taxon>
        <taxon>Actinomadura</taxon>
    </lineage>
</organism>
<feature type="active site" description="Proton donor; for dehydratase activity" evidence="6">
    <location>
        <position position="4153"/>
    </location>
</feature>
<dbReference type="SMART" id="SM00823">
    <property type="entry name" value="PKS_PP"/>
    <property type="match status" value="3"/>
</dbReference>
<dbReference type="SUPFAM" id="SSF51735">
    <property type="entry name" value="NAD(P)-binding Rossmann-fold domains"/>
    <property type="match status" value="6"/>
</dbReference>
<keyword evidence="5" id="KW-0012">Acyltransferase</keyword>
<dbReference type="Pfam" id="PF08659">
    <property type="entry name" value="KR"/>
    <property type="match status" value="3"/>
</dbReference>
<dbReference type="SUPFAM" id="SSF53901">
    <property type="entry name" value="Thiolase-like"/>
    <property type="match status" value="3"/>
</dbReference>
<dbReference type="InterPro" id="IPR016035">
    <property type="entry name" value="Acyl_Trfase/lysoPLipase"/>
</dbReference>
<dbReference type="InterPro" id="IPR055123">
    <property type="entry name" value="SpnB-like_Rossmann"/>
</dbReference>
<dbReference type="Proteomes" id="UP000501240">
    <property type="component" value="Chromosome"/>
</dbReference>
<dbReference type="InterPro" id="IPR032821">
    <property type="entry name" value="PKS_assoc"/>
</dbReference>
<feature type="region of interest" description="Disordered" evidence="7">
    <location>
        <begin position="4692"/>
        <end position="4714"/>
    </location>
</feature>
<accession>A0A7D3ZUZ9</accession>
<feature type="domain" description="Ketosynthase family 3 (KS3)" evidence="9">
    <location>
        <begin position="3063"/>
        <end position="3479"/>
    </location>
</feature>
<evidence type="ECO:0000259" key="9">
    <source>
        <dbReference type="PROSITE" id="PS52004"/>
    </source>
</evidence>
<name>A0A7D3ZUZ9_ACTVE</name>
<dbReference type="SMART" id="SM00827">
    <property type="entry name" value="PKS_AT"/>
    <property type="match status" value="3"/>
</dbReference>
<dbReference type="InterPro" id="IPR020807">
    <property type="entry name" value="PKS_DH"/>
</dbReference>
<feature type="domain" description="Carrier" evidence="8">
    <location>
        <begin position="2968"/>
        <end position="3043"/>
    </location>
</feature>
<dbReference type="InterPro" id="IPR001227">
    <property type="entry name" value="Ac_transferase_dom_sf"/>
</dbReference>
<evidence type="ECO:0000259" key="10">
    <source>
        <dbReference type="PROSITE" id="PS52019"/>
    </source>
</evidence>
<evidence type="ECO:0000313" key="11">
    <source>
        <dbReference type="EMBL" id="QKG19184.1"/>
    </source>
</evidence>
<evidence type="ECO:0000256" key="4">
    <source>
        <dbReference type="ARBA" id="ARBA00023268"/>
    </source>
</evidence>
<dbReference type="SMART" id="SM00822">
    <property type="entry name" value="PKS_KR"/>
    <property type="match status" value="3"/>
</dbReference>
<feature type="compositionally biased region" description="Acidic residues" evidence="7">
    <location>
        <begin position="439"/>
        <end position="457"/>
    </location>
</feature>
<dbReference type="GO" id="GO:0004312">
    <property type="term" value="F:fatty acid synthase activity"/>
    <property type="evidence" value="ECO:0007669"/>
    <property type="project" value="TreeGrafter"/>
</dbReference>
<keyword evidence="1" id="KW-0596">Phosphopantetheine</keyword>
<dbReference type="InterPro" id="IPR049552">
    <property type="entry name" value="PKS_DH_N"/>
</dbReference>
<dbReference type="InterPro" id="IPR020841">
    <property type="entry name" value="PKS_Beta-ketoAc_synthase_dom"/>
</dbReference>
<feature type="domain" description="PKS/mFAS DH" evidence="10">
    <location>
        <begin position="3953"/>
        <end position="4235"/>
    </location>
</feature>
<dbReference type="Gene3D" id="3.40.50.1820">
    <property type="entry name" value="alpha/beta hydrolase"/>
    <property type="match status" value="1"/>
</dbReference>
<dbReference type="CDD" id="cd00833">
    <property type="entry name" value="PKS"/>
    <property type="match status" value="3"/>
</dbReference>
<dbReference type="PANTHER" id="PTHR43775:SF51">
    <property type="entry name" value="INACTIVE PHENOLPHTHIOCEROL SYNTHESIS POLYKETIDE SYNTHASE TYPE I PKS1-RELATED"/>
    <property type="match status" value="1"/>
</dbReference>
<dbReference type="InterPro" id="IPR018201">
    <property type="entry name" value="Ketoacyl_synth_AS"/>
</dbReference>
<dbReference type="Pfam" id="PF21089">
    <property type="entry name" value="PKS_DH_N"/>
    <property type="match status" value="1"/>
</dbReference>
<dbReference type="InterPro" id="IPR014031">
    <property type="entry name" value="Ketoacyl_synth_C"/>
</dbReference>